<dbReference type="GO" id="GO:0046872">
    <property type="term" value="F:metal ion binding"/>
    <property type="evidence" value="ECO:0007669"/>
    <property type="project" value="UniProtKB-KW"/>
</dbReference>
<dbReference type="InterPro" id="IPR034505">
    <property type="entry name" value="Coproporphyrinogen-III_oxidase"/>
</dbReference>
<evidence type="ECO:0000313" key="7">
    <source>
        <dbReference type="EMBL" id="TCK61602.1"/>
    </source>
</evidence>
<evidence type="ECO:0000256" key="3">
    <source>
        <dbReference type="ARBA" id="ARBA00022723"/>
    </source>
</evidence>
<dbReference type="Proteomes" id="UP000294614">
    <property type="component" value="Unassembled WGS sequence"/>
</dbReference>
<dbReference type="InterPro" id="IPR013785">
    <property type="entry name" value="Aldolase_TIM"/>
</dbReference>
<dbReference type="PROSITE" id="PS51918">
    <property type="entry name" value="RADICAL_SAM"/>
    <property type="match status" value="1"/>
</dbReference>
<keyword evidence="3" id="KW-0479">Metal-binding</keyword>
<dbReference type="GO" id="GO:0051539">
    <property type="term" value="F:4 iron, 4 sulfur cluster binding"/>
    <property type="evidence" value="ECO:0007669"/>
    <property type="project" value="TreeGrafter"/>
</dbReference>
<dbReference type="SFLD" id="SFLDG01065">
    <property type="entry name" value="anaerobic_coproporphyrinogen-I"/>
    <property type="match status" value="1"/>
</dbReference>
<dbReference type="GO" id="GO:0005737">
    <property type="term" value="C:cytoplasm"/>
    <property type="evidence" value="ECO:0007669"/>
    <property type="project" value="TreeGrafter"/>
</dbReference>
<dbReference type="CDD" id="cd01335">
    <property type="entry name" value="Radical_SAM"/>
    <property type="match status" value="1"/>
</dbReference>
<evidence type="ECO:0000313" key="8">
    <source>
        <dbReference type="Proteomes" id="UP000294614"/>
    </source>
</evidence>
<name>A0A4R1KAX6_9BACT</name>
<proteinExistence type="predicted"/>
<dbReference type="GO" id="GO:0003824">
    <property type="term" value="F:catalytic activity"/>
    <property type="evidence" value="ECO:0007669"/>
    <property type="project" value="InterPro"/>
</dbReference>
<organism evidence="7 8">
    <name type="scientific">Seleniivibrio woodruffii</name>
    <dbReference type="NCBI Taxonomy" id="1078050"/>
    <lineage>
        <taxon>Bacteria</taxon>
        <taxon>Pseudomonadati</taxon>
        <taxon>Deferribacterota</taxon>
        <taxon>Deferribacteres</taxon>
        <taxon>Deferribacterales</taxon>
        <taxon>Geovibrionaceae</taxon>
        <taxon>Seleniivibrio</taxon>
    </lineage>
</organism>
<dbReference type="EMBL" id="SMGG01000003">
    <property type="protein sequence ID" value="TCK61602.1"/>
    <property type="molecule type" value="Genomic_DNA"/>
</dbReference>
<dbReference type="NCBIfam" id="NF006385">
    <property type="entry name" value="PRK08629.1"/>
    <property type="match status" value="1"/>
</dbReference>
<accession>A0A4R1KAX6</accession>
<sequence>MSGFPREVSFVHQPHKLDPSSGSIEWDFSAKLVRQVMKRAVKHYLRFADDHNISTLPRPAENRQYMLYLHIPFCVTLCPYCSFHRFRFHEETAANYFRLLRQEMRMTAELGYKFSSVCFGGGTTTIIPAELAKTIDLAKELFGVREVSVETDPNHIDPENLEHTVGRVDRLSVGIQTFNDKYLERIGRRHKFGTGEEQYGKVEEILKLFPVVNVDMMYNFPEQTPEELGEDIFTVLKLNPQQVTFYPLMYAPFAGHKFGSRIGKAGYDSEAGHYKLISDMMTEPYIQRTSWAFAHSRGTNIDEYVVDNEEYVGLGSGAFSFLNGTLYANSFSLKEYADRIAAGMTGATKSVAFGGYSISQYRMMVEMFGLQGNPSHKPFLEYNALRLLGAVEGFGSDAVITPKGRFLLSVMLKCFYNGMDYIRESMRRGLTADDERITDVSSLPPES</sequence>
<dbReference type="Gene3D" id="3.20.20.70">
    <property type="entry name" value="Aldolase class I"/>
    <property type="match status" value="1"/>
</dbReference>
<dbReference type="RefSeq" id="WP_207891219.1">
    <property type="nucleotide sequence ID" value="NZ_JAJUHT010000003.1"/>
</dbReference>
<keyword evidence="5" id="KW-0411">Iron-sulfur</keyword>
<evidence type="ECO:0000256" key="2">
    <source>
        <dbReference type="ARBA" id="ARBA00022691"/>
    </source>
</evidence>
<gene>
    <name evidence="7" type="ORF">C8D98_0104</name>
</gene>
<dbReference type="PANTHER" id="PTHR13932:SF5">
    <property type="entry name" value="RADICAL S-ADENOSYL METHIONINE DOMAIN-CONTAINING PROTEIN 1, MITOCHONDRIAL"/>
    <property type="match status" value="1"/>
</dbReference>
<feature type="domain" description="Radical SAM core" evidence="6">
    <location>
        <begin position="59"/>
        <end position="284"/>
    </location>
</feature>
<evidence type="ECO:0000256" key="4">
    <source>
        <dbReference type="ARBA" id="ARBA00023004"/>
    </source>
</evidence>
<dbReference type="AlphaFoldDB" id="A0A4R1KAX6"/>
<evidence type="ECO:0000256" key="1">
    <source>
        <dbReference type="ARBA" id="ARBA00001966"/>
    </source>
</evidence>
<protein>
    <submittedName>
        <fullName evidence="7">Anaerobic coproporphyrinogen III oxidase</fullName>
    </submittedName>
</protein>
<dbReference type="InterPro" id="IPR058240">
    <property type="entry name" value="rSAM_sf"/>
</dbReference>
<evidence type="ECO:0000256" key="5">
    <source>
        <dbReference type="ARBA" id="ARBA00023014"/>
    </source>
</evidence>
<dbReference type="SMART" id="SM00729">
    <property type="entry name" value="Elp3"/>
    <property type="match status" value="1"/>
</dbReference>
<evidence type="ECO:0000259" key="6">
    <source>
        <dbReference type="PROSITE" id="PS51918"/>
    </source>
</evidence>
<comment type="caution">
    <text evidence="7">The sequence shown here is derived from an EMBL/GenBank/DDBJ whole genome shotgun (WGS) entry which is preliminary data.</text>
</comment>
<dbReference type="SUPFAM" id="SSF102114">
    <property type="entry name" value="Radical SAM enzymes"/>
    <property type="match status" value="1"/>
</dbReference>
<dbReference type="GO" id="GO:0006779">
    <property type="term" value="P:porphyrin-containing compound biosynthetic process"/>
    <property type="evidence" value="ECO:0007669"/>
    <property type="project" value="TreeGrafter"/>
</dbReference>
<reference evidence="7 8" key="1">
    <citation type="submission" date="2019-03" db="EMBL/GenBank/DDBJ databases">
        <title>Genomic Encyclopedia of Type Strains, Phase IV (KMG-IV): sequencing the most valuable type-strain genomes for metagenomic binning, comparative biology and taxonomic classification.</title>
        <authorList>
            <person name="Goeker M."/>
        </authorList>
    </citation>
    <scope>NUCLEOTIDE SEQUENCE [LARGE SCALE GENOMIC DNA]</scope>
    <source>
        <strain evidence="7 8">DSM 24984</strain>
    </source>
</reference>
<comment type="cofactor">
    <cofactor evidence="1">
        <name>[4Fe-4S] cluster</name>
        <dbReference type="ChEBI" id="CHEBI:49883"/>
    </cofactor>
</comment>
<keyword evidence="4" id="KW-0408">Iron</keyword>
<dbReference type="InterPro" id="IPR006638">
    <property type="entry name" value="Elp3/MiaA/NifB-like_rSAM"/>
</dbReference>
<dbReference type="PANTHER" id="PTHR13932">
    <property type="entry name" value="COPROPORPHYRINIGEN III OXIDASE"/>
    <property type="match status" value="1"/>
</dbReference>
<dbReference type="InterPro" id="IPR007197">
    <property type="entry name" value="rSAM"/>
</dbReference>
<keyword evidence="8" id="KW-1185">Reference proteome</keyword>
<dbReference type="Pfam" id="PF04055">
    <property type="entry name" value="Radical_SAM"/>
    <property type="match status" value="1"/>
</dbReference>
<keyword evidence="2" id="KW-0949">S-adenosyl-L-methionine</keyword>
<dbReference type="SFLD" id="SFLDS00029">
    <property type="entry name" value="Radical_SAM"/>
    <property type="match status" value="1"/>
</dbReference>